<evidence type="ECO:0000313" key="2">
    <source>
        <dbReference type="EMBL" id="NIJ66012.1"/>
    </source>
</evidence>
<dbReference type="Proteomes" id="UP000564677">
    <property type="component" value="Unassembled WGS sequence"/>
</dbReference>
<feature type="region of interest" description="Disordered" evidence="1">
    <location>
        <begin position="1"/>
        <end position="26"/>
    </location>
</feature>
<feature type="compositionally biased region" description="Low complexity" evidence="1">
    <location>
        <begin position="388"/>
        <end position="401"/>
    </location>
</feature>
<reference evidence="2 3" key="1">
    <citation type="submission" date="2020-03" db="EMBL/GenBank/DDBJ databases">
        <title>Genomic Encyclopedia of Type Strains, Phase IV (KMG-IV): sequencing the most valuable type-strain genomes for metagenomic binning, comparative biology and taxonomic classification.</title>
        <authorList>
            <person name="Goeker M."/>
        </authorList>
    </citation>
    <scope>NUCLEOTIDE SEQUENCE [LARGE SCALE GENOMIC DNA]</scope>
    <source>
        <strain evidence="2 3">DSM 4733</strain>
    </source>
</reference>
<evidence type="ECO:0000313" key="3">
    <source>
        <dbReference type="Proteomes" id="UP000564677"/>
    </source>
</evidence>
<proteinExistence type="predicted"/>
<dbReference type="EMBL" id="JAASQV010000002">
    <property type="protein sequence ID" value="NIJ66012.1"/>
    <property type="molecule type" value="Genomic_DNA"/>
</dbReference>
<feature type="region of interest" description="Disordered" evidence="1">
    <location>
        <begin position="375"/>
        <end position="410"/>
    </location>
</feature>
<protein>
    <submittedName>
        <fullName evidence="2">Uncharacterized protein</fullName>
    </submittedName>
</protein>
<keyword evidence="3" id="KW-1185">Reference proteome</keyword>
<gene>
    <name evidence="2" type="ORF">FHR20_002974</name>
</gene>
<name>A0A7X5ZWA5_9SPHN</name>
<feature type="compositionally biased region" description="Pro residues" evidence="1">
    <location>
        <begin position="1"/>
        <end position="14"/>
    </location>
</feature>
<sequence>MAPPLPSDPQPQSPPLHGGPGGMTPAAIARVRPRVQAMLTGIPAFAMLGAAEQTKLANDMVKVLAYIDDPAGVVEQAATAPARGMADANEQTRQNLSRSPGFAGKDFVAGAAAQGTQQFTNLVHNVDFPAFVGGLINNVFKSIVETTIEQMRAYAELIAAVAKTAEEYMAENIGMGQGRDYMVDRFPDLLALDVDADGGKTKLRVTGEDEEAALGEIHATLGMAGPAPTDLSEEETEAAFVNAARIVMAKSRQQLLASMVMLGINRIVVTDGSITAKVKFDMRATDEAKRDYRAAAYDRQSSRNRNVSAFGGSFLGFGGGSVNVNEQSHVATVSTSVDETSESKLELAAKMQGEVRVNFKSDYLPLEKMATPEMIGAIQGNSIPPSPRGGTRPAAPGAATPTPTPVPAGP</sequence>
<dbReference type="AlphaFoldDB" id="A0A7X5ZWA5"/>
<organism evidence="2 3">
    <name type="scientific">Sphingomonas leidyi</name>
    <dbReference type="NCBI Taxonomy" id="68569"/>
    <lineage>
        <taxon>Bacteria</taxon>
        <taxon>Pseudomonadati</taxon>
        <taxon>Pseudomonadota</taxon>
        <taxon>Alphaproteobacteria</taxon>
        <taxon>Sphingomonadales</taxon>
        <taxon>Sphingomonadaceae</taxon>
        <taxon>Sphingomonas</taxon>
    </lineage>
</organism>
<evidence type="ECO:0000256" key="1">
    <source>
        <dbReference type="SAM" id="MobiDB-lite"/>
    </source>
</evidence>
<accession>A0A7X5ZWA5</accession>
<comment type="caution">
    <text evidence="2">The sequence shown here is derived from an EMBL/GenBank/DDBJ whole genome shotgun (WGS) entry which is preliminary data.</text>
</comment>